<sequence>MSDDKKGIGERLGEAVDSVKHKVNEGADRARAEGHDFKAETTDNPVEGAVEKGKGMVDRGKAELHESASEKDAKDASR</sequence>
<keyword evidence="3" id="KW-1185">Reference proteome</keyword>
<evidence type="ECO:0000256" key="1">
    <source>
        <dbReference type="SAM" id="MobiDB-lite"/>
    </source>
</evidence>
<organism evidence="2 3">
    <name type="scientific">Deinococcus humi</name>
    <dbReference type="NCBI Taxonomy" id="662880"/>
    <lineage>
        <taxon>Bacteria</taxon>
        <taxon>Thermotogati</taxon>
        <taxon>Deinococcota</taxon>
        <taxon>Deinococci</taxon>
        <taxon>Deinococcales</taxon>
        <taxon>Deinococcaceae</taxon>
        <taxon>Deinococcus</taxon>
    </lineage>
</organism>
<feature type="compositionally biased region" description="Basic and acidic residues" evidence="1">
    <location>
        <begin position="1"/>
        <end position="41"/>
    </location>
</feature>
<dbReference type="EMBL" id="JACHFL010000011">
    <property type="protein sequence ID" value="MBB5364578.1"/>
    <property type="molecule type" value="Genomic_DNA"/>
</dbReference>
<protein>
    <submittedName>
        <fullName evidence="2">Uncharacterized protein</fullName>
    </submittedName>
</protein>
<reference evidence="2 3" key="1">
    <citation type="submission" date="2020-08" db="EMBL/GenBank/DDBJ databases">
        <title>Genomic Encyclopedia of Type Strains, Phase IV (KMG-IV): sequencing the most valuable type-strain genomes for metagenomic binning, comparative biology and taxonomic classification.</title>
        <authorList>
            <person name="Goeker M."/>
        </authorList>
    </citation>
    <scope>NUCLEOTIDE SEQUENCE [LARGE SCALE GENOMIC DNA]</scope>
    <source>
        <strain evidence="2 3">DSM 27939</strain>
    </source>
</reference>
<dbReference type="RefSeq" id="WP_184135147.1">
    <property type="nucleotide sequence ID" value="NZ_JACHFL010000011.1"/>
</dbReference>
<proteinExistence type="predicted"/>
<dbReference type="Proteomes" id="UP000552709">
    <property type="component" value="Unassembled WGS sequence"/>
</dbReference>
<feature type="region of interest" description="Disordered" evidence="1">
    <location>
        <begin position="1"/>
        <end position="78"/>
    </location>
</feature>
<evidence type="ECO:0000313" key="2">
    <source>
        <dbReference type="EMBL" id="MBB5364578.1"/>
    </source>
</evidence>
<evidence type="ECO:0000313" key="3">
    <source>
        <dbReference type="Proteomes" id="UP000552709"/>
    </source>
</evidence>
<dbReference type="AlphaFoldDB" id="A0A7W8JZ42"/>
<feature type="compositionally biased region" description="Basic and acidic residues" evidence="1">
    <location>
        <begin position="49"/>
        <end position="78"/>
    </location>
</feature>
<accession>A0A7W8JZ42</accession>
<name>A0A7W8JZ42_9DEIO</name>
<gene>
    <name evidence="2" type="ORF">HNQ08_003691</name>
</gene>
<comment type="caution">
    <text evidence="2">The sequence shown here is derived from an EMBL/GenBank/DDBJ whole genome shotgun (WGS) entry which is preliminary data.</text>
</comment>